<dbReference type="Proteomes" id="UP000229972">
    <property type="component" value="Unassembled WGS sequence"/>
</dbReference>
<dbReference type="Pfam" id="PF13196">
    <property type="entry name" value="DUF4012"/>
    <property type="match status" value="1"/>
</dbReference>
<proteinExistence type="predicted"/>
<keyword evidence="1" id="KW-1133">Transmembrane helix</keyword>
<keyword evidence="1" id="KW-0472">Membrane</keyword>
<comment type="caution">
    <text evidence="2">The sequence shown here is derived from an EMBL/GenBank/DDBJ whole genome shotgun (WGS) entry which is preliminary data.</text>
</comment>
<accession>A0A2H0VC11</accession>
<sequence>MHYSSFFRFIGSLLKYIGLAIAAFVIILAVLLFGAYNDLKEAALNGWNGKTAISAAAAAISTQNWELVSEQSQLADEYFTAGIDNLARTQDARFIKNIGLIKTQINDLAYLLKVGEILSSSLTHLSPIIAKLDNVRASVGVANFNDLPESNKREILQLIYESEPELNGLQANLDLAILNLDKIHKLGILWPAYERISSIKNEMKQIAVLFNKFSPLLKMLPALTGYPDTSHFLLILQNNDELRPSGGFIGVYGLLDLKNGSIKELSTSDSYHLDAPASINDNWNLEPPVELKKYLDVKKWYLRDANWSPDWPSSAQQIEKIYRGENLALGNSVPPFTAIIAITPDLVSDLIRLTGPITVGDTTYTADNLQPLLQYNVEVAYKEDNISSWDRKAVINELISELQKKLSALSSSRWRDLFSLVSNNIDAKNIQVYFSQEDRENLVKRLGAGGEVKNSDGDYLLVVDANLGAFKSDVAVKKNIYYFVTKNSNSLQASLRLSYRHEGAFDWRTTRYRSYTRVYAPLGSKFVSLQGLDESTRDLKVVDDKGLNKTVFGFFLTVEPGTDREIVLDYQLPDNIYKLTTPYQLLVQNQAGNRIESLNINFQDYNKPAQVWASDLKTDKTFTVK</sequence>
<evidence type="ECO:0000313" key="3">
    <source>
        <dbReference type="Proteomes" id="UP000229972"/>
    </source>
</evidence>
<dbReference type="EMBL" id="PFAL01000001">
    <property type="protein sequence ID" value="PIR95889.1"/>
    <property type="molecule type" value="Genomic_DNA"/>
</dbReference>
<evidence type="ECO:0008006" key="4">
    <source>
        <dbReference type="Google" id="ProtNLM"/>
    </source>
</evidence>
<organism evidence="2 3">
    <name type="scientific">Candidatus Falkowbacteria bacterium CG10_big_fil_rev_8_21_14_0_10_37_18</name>
    <dbReference type="NCBI Taxonomy" id="1974562"/>
    <lineage>
        <taxon>Bacteria</taxon>
        <taxon>Candidatus Falkowiibacteriota</taxon>
    </lineage>
</organism>
<dbReference type="InterPro" id="IPR025101">
    <property type="entry name" value="DUF4012"/>
</dbReference>
<evidence type="ECO:0000256" key="1">
    <source>
        <dbReference type="SAM" id="Phobius"/>
    </source>
</evidence>
<gene>
    <name evidence="2" type="ORF">COT93_00080</name>
</gene>
<keyword evidence="1" id="KW-0812">Transmembrane</keyword>
<evidence type="ECO:0000313" key="2">
    <source>
        <dbReference type="EMBL" id="PIR95889.1"/>
    </source>
</evidence>
<dbReference type="AlphaFoldDB" id="A0A2H0VC11"/>
<protein>
    <recommendedName>
        <fullName evidence="4">DUF4012 domain-containing protein</fullName>
    </recommendedName>
</protein>
<reference evidence="3" key="1">
    <citation type="submission" date="2017-09" db="EMBL/GenBank/DDBJ databases">
        <title>Depth-based differentiation of microbial function through sediment-hosted aquifers and enrichment of novel symbionts in the deep terrestrial subsurface.</title>
        <authorList>
            <person name="Probst A.J."/>
            <person name="Ladd B."/>
            <person name="Jarett J.K."/>
            <person name="Geller-Mcgrath D.E."/>
            <person name="Sieber C.M.K."/>
            <person name="Emerson J.B."/>
            <person name="Anantharaman K."/>
            <person name="Thomas B.C."/>
            <person name="Malmstrom R."/>
            <person name="Stieglmeier M."/>
            <person name="Klingl A."/>
            <person name="Woyke T."/>
            <person name="Ryan C.M."/>
            <person name="Banfield J.F."/>
        </authorList>
    </citation>
    <scope>NUCLEOTIDE SEQUENCE [LARGE SCALE GENOMIC DNA]</scope>
</reference>
<name>A0A2H0VC11_9BACT</name>
<feature type="transmembrane region" description="Helical" evidence="1">
    <location>
        <begin position="12"/>
        <end position="36"/>
    </location>
</feature>